<dbReference type="Pfam" id="PF00583">
    <property type="entry name" value="Acetyltransf_1"/>
    <property type="match status" value="1"/>
</dbReference>
<accession>A0ABS5KTT6</accession>
<comment type="caution">
    <text evidence="2">The sequence shown here is derived from an EMBL/GenBank/DDBJ whole genome shotgun (WGS) entry which is preliminary data.</text>
</comment>
<dbReference type="PANTHER" id="PTHR13355">
    <property type="entry name" value="GLUCOSAMINE 6-PHOSPHATE N-ACETYLTRANSFERASE"/>
    <property type="match status" value="1"/>
</dbReference>
<dbReference type="InterPro" id="IPR016181">
    <property type="entry name" value="Acyl_CoA_acyltransferase"/>
</dbReference>
<dbReference type="RefSeq" id="WP_212011025.1">
    <property type="nucleotide sequence ID" value="NZ_JAAFYZ010000073.1"/>
</dbReference>
<dbReference type="Proteomes" id="UP000730482">
    <property type="component" value="Unassembled WGS sequence"/>
</dbReference>
<keyword evidence="3" id="KW-1185">Reference proteome</keyword>
<gene>
    <name evidence="2" type="ORF">KGQ19_21625</name>
</gene>
<organism evidence="2 3">
    <name type="scientific">Catenulispora pinistramenti</name>
    <dbReference type="NCBI Taxonomy" id="2705254"/>
    <lineage>
        <taxon>Bacteria</taxon>
        <taxon>Bacillati</taxon>
        <taxon>Actinomycetota</taxon>
        <taxon>Actinomycetes</taxon>
        <taxon>Catenulisporales</taxon>
        <taxon>Catenulisporaceae</taxon>
        <taxon>Catenulispora</taxon>
    </lineage>
</organism>
<dbReference type="PROSITE" id="PS51186">
    <property type="entry name" value="GNAT"/>
    <property type="match status" value="1"/>
</dbReference>
<dbReference type="Gene3D" id="3.40.630.30">
    <property type="match status" value="1"/>
</dbReference>
<dbReference type="PANTHER" id="PTHR13355:SF15">
    <property type="entry name" value="GCN5-RELATED N-ACETYLTRANSFERASE 3, CHLOROPLASTIC"/>
    <property type="match status" value="1"/>
</dbReference>
<name>A0ABS5KTT6_9ACTN</name>
<evidence type="ECO:0000313" key="2">
    <source>
        <dbReference type="EMBL" id="MBS2549467.1"/>
    </source>
</evidence>
<sequence length="149" mass="16145">MLVFREAGFDDFEHVQCLYRQLNPDDPIVTDGSDAAAFAAIIDRPGLHLFVLDDDGAIVATTYLNVIPNLSRSSSPYAVIENVVVEKALRGTGLGKRIMAATLQVAWDAGCYKAMLMTGSRRPSTLAFYKACGFSPDAKSAFLARPPQT</sequence>
<dbReference type="InterPro" id="IPR000182">
    <property type="entry name" value="GNAT_dom"/>
</dbReference>
<dbReference type="SUPFAM" id="SSF55729">
    <property type="entry name" value="Acyl-CoA N-acyltransferases (Nat)"/>
    <property type="match status" value="1"/>
</dbReference>
<dbReference type="EMBL" id="JAAFYZ010000073">
    <property type="protein sequence ID" value="MBS2549467.1"/>
    <property type="molecule type" value="Genomic_DNA"/>
</dbReference>
<protein>
    <submittedName>
        <fullName evidence="2">GNAT family N-acetyltransferase</fullName>
    </submittedName>
</protein>
<dbReference type="InterPro" id="IPR039143">
    <property type="entry name" value="GNPNAT1-like"/>
</dbReference>
<feature type="domain" description="N-acetyltransferase" evidence="1">
    <location>
        <begin position="2"/>
        <end position="149"/>
    </location>
</feature>
<reference evidence="2 3" key="1">
    <citation type="submission" date="2020-02" db="EMBL/GenBank/DDBJ databases">
        <title>Acidophilic actinobacteria isolated from forest soil.</title>
        <authorList>
            <person name="Golinska P."/>
        </authorList>
    </citation>
    <scope>NUCLEOTIDE SEQUENCE [LARGE SCALE GENOMIC DNA]</scope>
    <source>
        <strain evidence="2 3">NL8</strain>
    </source>
</reference>
<proteinExistence type="predicted"/>
<evidence type="ECO:0000313" key="3">
    <source>
        <dbReference type="Proteomes" id="UP000730482"/>
    </source>
</evidence>
<evidence type="ECO:0000259" key="1">
    <source>
        <dbReference type="PROSITE" id="PS51186"/>
    </source>
</evidence>